<sequence>MAASIQPTSPPSLGDDVIVEAAQSDLVYAAFLAGRGTLNWKYLIRLLNRCVISDIDIVKGAISDMHEETGISPVEEPQILPLLVVVAIKHHNYDVLRKLPPRRDSSPTVFDIVDSVTSQWVNASRPSSGIWSALAAGGWISSPDPTELSNGRGAQDEALQADLRKYFVMGKVLEACVDDRPPTHLRSYFPSIPRSLYDGIPPHPKWPGNRVLFKKASARTDAEGVEILRILVEIGGMDINDSTTWWKAGDRDLREWNPKNFDGSDCTESPLHIAVDKGNLAMIEYLLSRGARPLKDGYGRTQLDRAVLRGRPDVIDLLRKFGW</sequence>
<protein>
    <submittedName>
        <fullName evidence="1">Uncharacterized protein</fullName>
    </submittedName>
</protein>
<reference evidence="1" key="1">
    <citation type="submission" date="2022-08" db="EMBL/GenBank/DDBJ databases">
        <title>Genome Sequence of Fusarium decemcellulare.</title>
        <authorList>
            <person name="Buettner E."/>
        </authorList>
    </citation>
    <scope>NUCLEOTIDE SEQUENCE</scope>
    <source>
        <strain evidence="1">Babe19</strain>
    </source>
</reference>
<name>A0ACC1SW92_9HYPO</name>
<accession>A0ACC1SW92</accession>
<proteinExistence type="predicted"/>
<dbReference type="Proteomes" id="UP001148629">
    <property type="component" value="Unassembled WGS sequence"/>
</dbReference>
<gene>
    <name evidence="1" type="ORF">NM208_g1329</name>
</gene>
<keyword evidence="2" id="KW-1185">Reference proteome</keyword>
<organism evidence="1 2">
    <name type="scientific">Fusarium decemcellulare</name>
    <dbReference type="NCBI Taxonomy" id="57161"/>
    <lineage>
        <taxon>Eukaryota</taxon>
        <taxon>Fungi</taxon>
        <taxon>Dikarya</taxon>
        <taxon>Ascomycota</taxon>
        <taxon>Pezizomycotina</taxon>
        <taxon>Sordariomycetes</taxon>
        <taxon>Hypocreomycetidae</taxon>
        <taxon>Hypocreales</taxon>
        <taxon>Nectriaceae</taxon>
        <taxon>Fusarium</taxon>
        <taxon>Fusarium decemcellulare species complex</taxon>
    </lineage>
</organism>
<evidence type="ECO:0000313" key="1">
    <source>
        <dbReference type="EMBL" id="KAJ3547796.1"/>
    </source>
</evidence>
<dbReference type="EMBL" id="JANRMS010000067">
    <property type="protein sequence ID" value="KAJ3547796.1"/>
    <property type="molecule type" value="Genomic_DNA"/>
</dbReference>
<evidence type="ECO:0000313" key="2">
    <source>
        <dbReference type="Proteomes" id="UP001148629"/>
    </source>
</evidence>
<comment type="caution">
    <text evidence="1">The sequence shown here is derived from an EMBL/GenBank/DDBJ whole genome shotgun (WGS) entry which is preliminary data.</text>
</comment>